<accession>A0A1P8KMI6</accession>
<reference evidence="1 2" key="1">
    <citation type="submission" date="2017-01" db="EMBL/GenBank/DDBJ databases">
        <title>Genome sequencing of Arcobacter sp. LPB0137.</title>
        <authorList>
            <person name="Lee G.-W."/>
            <person name="Yi H."/>
        </authorList>
    </citation>
    <scope>NUCLEOTIDE SEQUENCE [LARGE SCALE GENOMIC DNA]</scope>
    <source>
        <strain evidence="1 2">LPB0137</strain>
    </source>
</reference>
<sequence>MKVLQELCKEHGQAELYKKLHQEEEKYEKSITEKKTNATKKATKTRQEVAKKKIEASVNMMRMFNQKITIYSVAKEAQVSYNTALKYKDFIIQNQDN</sequence>
<dbReference type="Proteomes" id="UP000186074">
    <property type="component" value="Chromosome"/>
</dbReference>
<dbReference type="AlphaFoldDB" id="A0A1P8KMI6"/>
<name>A0A1P8KMI6_9BACT</name>
<dbReference type="STRING" id="1850254.LPB137_07605"/>
<dbReference type="OrthoDB" id="5348611at2"/>
<proteinExistence type="predicted"/>
<dbReference type="EMBL" id="CP019070">
    <property type="protein sequence ID" value="APW65725.1"/>
    <property type="molecule type" value="Genomic_DNA"/>
</dbReference>
<protein>
    <submittedName>
        <fullName evidence="1">Uncharacterized protein</fullName>
    </submittedName>
</protein>
<evidence type="ECO:0000313" key="1">
    <source>
        <dbReference type="EMBL" id="APW65725.1"/>
    </source>
</evidence>
<keyword evidence="2" id="KW-1185">Reference proteome</keyword>
<dbReference type="KEGG" id="alp:LPB137_07605"/>
<organism evidence="1 2">
    <name type="scientific">Poseidonibacter parvus</name>
    <dbReference type="NCBI Taxonomy" id="1850254"/>
    <lineage>
        <taxon>Bacteria</taxon>
        <taxon>Pseudomonadati</taxon>
        <taxon>Campylobacterota</taxon>
        <taxon>Epsilonproteobacteria</taxon>
        <taxon>Campylobacterales</taxon>
        <taxon>Arcobacteraceae</taxon>
        <taxon>Poseidonibacter</taxon>
    </lineage>
</organism>
<evidence type="ECO:0000313" key="2">
    <source>
        <dbReference type="Proteomes" id="UP000186074"/>
    </source>
</evidence>
<dbReference type="RefSeq" id="WP_076086580.1">
    <property type="nucleotide sequence ID" value="NZ_CP019070.1"/>
</dbReference>
<gene>
    <name evidence="1" type="ORF">LPB137_07605</name>
</gene>